<feature type="coiled-coil region" evidence="1">
    <location>
        <begin position="47"/>
        <end position="86"/>
    </location>
</feature>
<name>A0A8S5R8X8_9VIRU</name>
<accession>A0A8S5R8X8</accession>
<keyword evidence="1" id="KW-0175">Coiled coil</keyword>
<sequence length="179" mass="20457">MDIQKYVTTNEDGTVSIDQKAFQSELDAEVSRAVEKFKNGKGKEEIRKQLEEEAKLSAEEKLKQEREEFEQYKVKATIELNQAKARARMEGKGFTDKEVDFILSTVTDNETDSLSKIDELVKEREQVIENTKKLAIEGLQRGQQTAKNVFKNPDNNDAPKATRKTADEIIGLYRPQDNN</sequence>
<organism evidence="3">
    <name type="scientific">virus sp. cti5L29</name>
    <dbReference type="NCBI Taxonomy" id="2826813"/>
    <lineage>
        <taxon>Viruses</taxon>
    </lineage>
</organism>
<evidence type="ECO:0000256" key="1">
    <source>
        <dbReference type="SAM" id="Coils"/>
    </source>
</evidence>
<feature type="region of interest" description="Disordered" evidence="2">
    <location>
        <begin position="145"/>
        <end position="179"/>
    </location>
</feature>
<reference evidence="3" key="1">
    <citation type="journal article" date="2021" name="Proc. Natl. Acad. Sci. U.S.A.">
        <title>A Catalog of Tens of Thousands of Viruses from Human Metagenomes Reveals Hidden Associations with Chronic Diseases.</title>
        <authorList>
            <person name="Tisza M.J."/>
            <person name="Buck C.B."/>
        </authorList>
    </citation>
    <scope>NUCLEOTIDE SEQUENCE</scope>
    <source>
        <strain evidence="3">Cti5L29</strain>
    </source>
</reference>
<evidence type="ECO:0000313" key="3">
    <source>
        <dbReference type="EMBL" id="DAE27611.1"/>
    </source>
</evidence>
<protein>
    <submittedName>
        <fullName evidence="3">Uncharacterized protein</fullName>
    </submittedName>
</protein>
<evidence type="ECO:0000256" key="2">
    <source>
        <dbReference type="SAM" id="MobiDB-lite"/>
    </source>
</evidence>
<dbReference type="EMBL" id="BK015841">
    <property type="protein sequence ID" value="DAE27611.1"/>
    <property type="molecule type" value="Genomic_DNA"/>
</dbReference>
<proteinExistence type="predicted"/>